<comment type="caution">
    <text evidence="1">The sequence shown here is derived from an EMBL/GenBank/DDBJ whole genome shotgun (WGS) entry which is preliminary data.</text>
</comment>
<sequence>MEIVLNRSLLFRCVADFLPWSDVFVIVPLISKFHQGFILDEGNRFWLVKMFERSKGNNKLFSQNKDLLEAIKSVIKSYPYSIFAIGKIWLLLFSKKDEEKDSILSTLRSVKGILDRFEKIFDVNSTVHLFYFRYLQDIAGVHFIHVL</sequence>
<organism evidence="1 2">
    <name type="scientific">Reticulomyxa filosa</name>
    <dbReference type="NCBI Taxonomy" id="46433"/>
    <lineage>
        <taxon>Eukaryota</taxon>
        <taxon>Sar</taxon>
        <taxon>Rhizaria</taxon>
        <taxon>Retaria</taxon>
        <taxon>Foraminifera</taxon>
        <taxon>Monothalamids</taxon>
        <taxon>Reticulomyxidae</taxon>
        <taxon>Reticulomyxa</taxon>
    </lineage>
</organism>
<evidence type="ECO:0000313" key="2">
    <source>
        <dbReference type="Proteomes" id="UP000023152"/>
    </source>
</evidence>
<keyword evidence="2" id="KW-1185">Reference proteome</keyword>
<dbReference type="AlphaFoldDB" id="X6NIT7"/>
<name>X6NIT7_RETFI</name>
<reference evidence="1 2" key="1">
    <citation type="journal article" date="2013" name="Curr. Biol.">
        <title>The Genome of the Foraminiferan Reticulomyxa filosa.</title>
        <authorList>
            <person name="Glockner G."/>
            <person name="Hulsmann N."/>
            <person name="Schleicher M."/>
            <person name="Noegel A.A."/>
            <person name="Eichinger L."/>
            <person name="Gallinger C."/>
            <person name="Pawlowski J."/>
            <person name="Sierra R."/>
            <person name="Euteneuer U."/>
            <person name="Pillet L."/>
            <person name="Moustafa A."/>
            <person name="Platzer M."/>
            <person name="Groth M."/>
            <person name="Szafranski K."/>
            <person name="Schliwa M."/>
        </authorList>
    </citation>
    <scope>NUCLEOTIDE SEQUENCE [LARGE SCALE GENOMIC DNA]</scope>
</reference>
<protein>
    <submittedName>
        <fullName evidence="1">Uncharacterized protein</fullName>
    </submittedName>
</protein>
<dbReference type="Proteomes" id="UP000023152">
    <property type="component" value="Unassembled WGS sequence"/>
</dbReference>
<accession>X6NIT7</accession>
<evidence type="ECO:0000313" key="1">
    <source>
        <dbReference type="EMBL" id="ETO25818.1"/>
    </source>
</evidence>
<proteinExistence type="predicted"/>
<gene>
    <name evidence="1" type="ORF">RFI_11320</name>
</gene>
<dbReference type="EMBL" id="ASPP01008267">
    <property type="protein sequence ID" value="ETO25818.1"/>
    <property type="molecule type" value="Genomic_DNA"/>
</dbReference>